<sequence>MYNSASELVRAGRAAGNDWHAVLGVSSKAGSEPRDEAGIFEFTAEPGGVGGVVGLSRRLMSLPQVRDAELVVSLVPQTDMALSISTKAWVAYLRGLPWPARGEANSLKSAVWKILELTALRRARDVWATTPMLARETGSAVKRLVPPGIARPSAPSGDHPRNTFVWAARYSADKNPLLFADALRDSSLSGIMYGAGPMADRIRDYAPSNVSVPGWAAAGELWANARAYVGTSSREAFGRSAVEAAMLGIPPIISSAFGCAEMLYTDAELARVMIIDSPDPTRWRAVMERVASDQELHDAAAAHARQNSLTLTVEASAEYVAAAALTAAEVSFGRA</sequence>
<name>A0A7D5ESS3_9MICO</name>
<accession>A0A7D5ESS3</accession>
<evidence type="ECO:0000313" key="3">
    <source>
        <dbReference type="EMBL" id="QLD12265.1"/>
    </source>
</evidence>
<gene>
    <name evidence="3" type="ORF">HW566_11065</name>
</gene>
<dbReference type="AlphaFoldDB" id="A0A7D5ESS3"/>
<evidence type="ECO:0000313" key="4">
    <source>
        <dbReference type="Proteomes" id="UP000509638"/>
    </source>
</evidence>
<feature type="domain" description="Glycosyl transferase family 1" evidence="2">
    <location>
        <begin position="160"/>
        <end position="306"/>
    </location>
</feature>
<dbReference type="SUPFAM" id="SSF53756">
    <property type="entry name" value="UDP-Glycosyltransferase/glycogen phosphorylase"/>
    <property type="match status" value="1"/>
</dbReference>
<dbReference type="RefSeq" id="WP_178012870.1">
    <property type="nucleotide sequence ID" value="NZ_CP058316.1"/>
</dbReference>
<evidence type="ECO:0000256" key="1">
    <source>
        <dbReference type="ARBA" id="ARBA00022679"/>
    </source>
</evidence>
<keyword evidence="1 3" id="KW-0808">Transferase</keyword>
<organism evidence="3 4">
    <name type="scientific">Microbacterium oleivorans</name>
    <dbReference type="NCBI Taxonomy" id="273677"/>
    <lineage>
        <taxon>Bacteria</taxon>
        <taxon>Bacillati</taxon>
        <taxon>Actinomycetota</taxon>
        <taxon>Actinomycetes</taxon>
        <taxon>Micrococcales</taxon>
        <taxon>Microbacteriaceae</taxon>
        <taxon>Microbacterium</taxon>
    </lineage>
</organism>
<dbReference type="Gene3D" id="3.40.50.2000">
    <property type="entry name" value="Glycogen Phosphorylase B"/>
    <property type="match status" value="1"/>
</dbReference>
<proteinExistence type="predicted"/>
<reference evidence="3 4" key="1">
    <citation type="submission" date="2020-06" db="EMBL/GenBank/DDBJ databases">
        <authorList>
            <person name="Jo H."/>
        </authorList>
    </citation>
    <scope>NUCLEOTIDE SEQUENCE [LARGE SCALE GENOMIC DNA]</scope>
    <source>
        <strain evidence="3 4">I46</strain>
    </source>
</reference>
<dbReference type="GO" id="GO:0016757">
    <property type="term" value="F:glycosyltransferase activity"/>
    <property type="evidence" value="ECO:0007669"/>
    <property type="project" value="InterPro"/>
</dbReference>
<dbReference type="InterPro" id="IPR001296">
    <property type="entry name" value="Glyco_trans_1"/>
</dbReference>
<evidence type="ECO:0000259" key="2">
    <source>
        <dbReference type="Pfam" id="PF00534"/>
    </source>
</evidence>
<protein>
    <submittedName>
        <fullName evidence="3">Glycosyltransferase</fullName>
    </submittedName>
</protein>
<dbReference type="EMBL" id="CP058316">
    <property type="protein sequence ID" value="QLD12265.1"/>
    <property type="molecule type" value="Genomic_DNA"/>
</dbReference>
<dbReference type="Proteomes" id="UP000509638">
    <property type="component" value="Chromosome"/>
</dbReference>
<dbReference type="Pfam" id="PF00534">
    <property type="entry name" value="Glycos_transf_1"/>
    <property type="match status" value="1"/>
</dbReference>